<accession>A0ABU0AYC0</accession>
<keyword evidence="2" id="KW-1185">Reference proteome</keyword>
<comment type="caution">
    <text evidence="1">The sequence shown here is derived from an EMBL/GenBank/DDBJ whole genome shotgun (WGS) entry which is preliminary data.</text>
</comment>
<name>A0ABU0AYC0_9FIRM</name>
<proteinExistence type="predicted"/>
<gene>
    <name evidence="1" type="ORF">J2Z49_000579</name>
</gene>
<sequence>MNGRDKGPGGHGGTDYAGHVWSHGVHEGADLGTSRIITRLASKGKRIFSLLLTGRICFMTMARSLGARCRTPVTNQVRPSNFCFLYSTNSILYTD</sequence>
<organism evidence="1 2">
    <name type="scientific">Desulfofundulus luciae</name>
    <dbReference type="NCBI Taxonomy" id="74702"/>
    <lineage>
        <taxon>Bacteria</taxon>
        <taxon>Bacillati</taxon>
        <taxon>Bacillota</taxon>
        <taxon>Clostridia</taxon>
        <taxon>Eubacteriales</taxon>
        <taxon>Peptococcaceae</taxon>
        <taxon>Desulfofundulus</taxon>
    </lineage>
</organism>
<evidence type="ECO:0000313" key="1">
    <source>
        <dbReference type="EMBL" id="MDQ0285478.1"/>
    </source>
</evidence>
<dbReference type="EMBL" id="JAUSUX010000003">
    <property type="protein sequence ID" value="MDQ0285478.1"/>
    <property type="molecule type" value="Genomic_DNA"/>
</dbReference>
<protein>
    <submittedName>
        <fullName evidence="1">Uncharacterized protein</fullName>
    </submittedName>
</protein>
<reference evidence="1 2" key="1">
    <citation type="submission" date="2023-07" db="EMBL/GenBank/DDBJ databases">
        <title>Genomic Encyclopedia of Type Strains, Phase IV (KMG-IV): sequencing the most valuable type-strain genomes for metagenomic binning, comparative biology and taxonomic classification.</title>
        <authorList>
            <person name="Goeker M."/>
        </authorList>
    </citation>
    <scope>NUCLEOTIDE SEQUENCE [LARGE SCALE GENOMIC DNA]</scope>
    <source>
        <strain evidence="1 2">DSM 12396</strain>
    </source>
</reference>
<evidence type="ECO:0000313" key="2">
    <source>
        <dbReference type="Proteomes" id="UP001225644"/>
    </source>
</evidence>
<dbReference type="RefSeq" id="WP_407650033.1">
    <property type="nucleotide sequence ID" value="NZ_JAUSUX010000003.1"/>
</dbReference>
<dbReference type="Proteomes" id="UP001225644">
    <property type="component" value="Unassembled WGS sequence"/>
</dbReference>